<dbReference type="EMBL" id="DRNB01000326">
    <property type="protein sequence ID" value="HHJ64968.1"/>
    <property type="molecule type" value="Genomic_DNA"/>
</dbReference>
<name>A0A7C5L8P2_AQUAO</name>
<organism evidence="1">
    <name type="scientific">Aquifex aeolicus</name>
    <dbReference type="NCBI Taxonomy" id="63363"/>
    <lineage>
        <taxon>Bacteria</taxon>
        <taxon>Pseudomonadati</taxon>
        <taxon>Aquificota</taxon>
        <taxon>Aquificia</taxon>
        <taxon>Aquificales</taxon>
        <taxon>Aquificaceae</taxon>
        <taxon>Aquifex</taxon>
    </lineage>
</organism>
<reference evidence="1" key="1">
    <citation type="journal article" date="2020" name="mSystems">
        <title>Genome- and Community-Level Interaction Insights into Carbon Utilization and Element Cycling Functions of Hydrothermarchaeota in Hydrothermal Sediment.</title>
        <authorList>
            <person name="Zhou Z."/>
            <person name="Liu Y."/>
            <person name="Xu W."/>
            <person name="Pan J."/>
            <person name="Luo Z.H."/>
            <person name="Li M."/>
        </authorList>
    </citation>
    <scope>NUCLEOTIDE SEQUENCE [LARGE SCALE GENOMIC DNA]</scope>
    <source>
        <strain evidence="1">HyVt-501</strain>
    </source>
</reference>
<protein>
    <submittedName>
        <fullName evidence="1">Ribosome maturation factor RimM</fullName>
    </submittedName>
</protein>
<evidence type="ECO:0000313" key="1">
    <source>
        <dbReference type="EMBL" id="HHJ64968.1"/>
    </source>
</evidence>
<sequence>GVYDMLILEDEKIMIPFVGDIVLKVDKNSRVVEVKEDLIPLP</sequence>
<comment type="caution">
    <text evidence="1">The sequence shown here is derived from an EMBL/GenBank/DDBJ whole genome shotgun (WGS) entry which is preliminary data.</text>
</comment>
<dbReference type="Proteomes" id="UP000885792">
    <property type="component" value="Unassembled WGS sequence"/>
</dbReference>
<proteinExistence type="predicted"/>
<feature type="non-terminal residue" evidence="1">
    <location>
        <position position="1"/>
    </location>
</feature>
<dbReference type="AlphaFoldDB" id="A0A7C5L8P2"/>
<gene>
    <name evidence="1" type="ORF">ENJ61_08700</name>
</gene>
<accession>A0A7C5L8P2</accession>